<protein>
    <submittedName>
        <fullName evidence="1">Uncharacterized protein</fullName>
    </submittedName>
</protein>
<comment type="caution">
    <text evidence="1">The sequence shown here is derived from an EMBL/GenBank/DDBJ whole genome shotgun (WGS) entry which is preliminary data.</text>
</comment>
<dbReference type="Proteomes" id="UP000003793">
    <property type="component" value="Unassembled WGS sequence"/>
</dbReference>
<reference evidence="1 2" key="1">
    <citation type="submission" date="2009-02" db="EMBL/GenBank/DDBJ databases">
        <authorList>
            <person name="Fulton L."/>
            <person name="Clifton S."/>
            <person name="Fulton B."/>
            <person name="Xu J."/>
            <person name="Minx P."/>
            <person name="Pepin K.H."/>
            <person name="Johnson M."/>
            <person name="Bhonagiri V."/>
            <person name="Nash W.E."/>
            <person name="Mardis E.R."/>
            <person name="Wilson R.K."/>
        </authorList>
    </citation>
    <scope>NUCLEOTIDE SEQUENCE [LARGE SCALE GENOMIC DNA]</scope>
    <source>
        <strain evidence="1 2">ATCC 27758</strain>
    </source>
</reference>
<dbReference type="AlphaFoldDB" id="C0B8F2"/>
<dbReference type="HOGENOM" id="CLU_2715473_0_0_9"/>
<dbReference type="EMBL" id="ABVR01000039">
    <property type="protein sequence ID" value="EEG90189.1"/>
    <property type="molecule type" value="Genomic_DNA"/>
</dbReference>
<evidence type="ECO:0000313" key="2">
    <source>
        <dbReference type="Proteomes" id="UP000003793"/>
    </source>
</evidence>
<name>C0B8F2_9FIRM</name>
<sequence length="72" mass="8330">MKGSTSEASIYFHVRTVRQNQRAARRAAAASKDAGFWSQNKKEARAKRVFTFMCERYDKIKEQRGELLDFGV</sequence>
<reference evidence="1 2" key="2">
    <citation type="submission" date="2009-03" db="EMBL/GenBank/DDBJ databases">
        <title>Draft genome sequence of Coprococcus comes (ATCC 27758).</title>
        <authorList>
            <person name="Sudarsanam P."/>
            <person name="Ley R."/>
            <person name="Guruge J."/>
            <person name="Turnbaugh P.J."/>
            <person name="Mahowald M."/>
            <person name="Liep D."/>
            <person name="Gordon J."/>
        </authorList>
    </citation>
    <scope>NUCLEOTIDE SEQUENCE [LARGE SCALE GENOMIC DNA]</scope>
    <source>
        <strain evidence="1 2">ATCC 27758</strain>
    </source>
</reference>
<gene>
    <name evidence="1" type="ORF">COPCOM_01426</name>
</gene>
<organism evidence="1 2">
    <name type="scientific">Coprococcus comes ATCC 27758</name>
    <dbReference type="NCBI Taxonomy" id="470146"/>
    <lineage>
        <taxon>Bacteria</taxon>
        <taxon>Bacillati</taxon>
        <taxon>Bacillota</taxon>
        <taxon>Clostridia</taxon>
        <taxon>Lachnospirales</taxon>
        <taxon>Lachnospiraceae</taxon>
        <taxon>Coprococcus</taxon>
    </lineage>
</organism>
<evidence type="ECO:0000313" key="1">
    <source>
        <dbReference type="EMBL" id="EEG90189.1"/>
    </source>
</evidence>
<proteinExistence type="predicted"/>
<accession>C0B8F2</accession>